<dbReference type="AlphaFoldDB" id="A0A382RNT0"/>
<dbReference type="EMBL" id="UINC01123077">
    <property type="protein sequence ID" value="SVC99306.1"/>
    <property type="molecule type" value="Genomic_DNA"/>
</dbReference>
<gene>
    <name evidence="1" type="ORF">METZ01_LOCUS352160</name>
</gene>
<protein>
    <submittedName>
        <fullName evidence="1">Uncharacterized protein</fullName>
    </submittedName>
</protein>
<reference evidence="1" key="1">
    <citation type="submission" date="2018-05" db="EMBL/GenBank/DDBJ databases">
        <authorList>
            <person name="Lanie J.A."/>
            <person name="Ng W.-L."/>
            <person name="Kazmierczak K.M."/>
            <person name="Andrzejewski T.M."/>
            <person name="Davidsen T.M."/>
            <person name="Wayne K.J."/>
            <person name="Tettelin H."/>
            <person name="Glass J.I."/>
            <person name="Rusch D."/>
            <person name="Podicherti R."/>
            <person name="Tsui H.-C.T."/>
            <person name="Winkler M.E."/>
        </authorList>
    </citation>
    <scope>NUCLEOTIDE SEQUENCE</scope>
</reference>
<accession>A0A382RNT0</accession>
<feature type="non-terminal residue" evidence="1">
    <location>
        <position position="1"/>
    </location>
</feature>
<name>A0A382RNT0_9ZZZZ</name>
<evidence type="ECO:0000313" key="1">
    <source>
        <dbReference type="EMBL" id="SVC99306.1"/>
    </source>
</evidence>
<sequence>NTVNGYEKIHLRHSRIPEQDQAESDRFLELHPLLIAGTPKSARK</sequence>
<proteinExistence type="predicted"/>
<organism evidence="1">
    <name type="scientific">marine metagenome</name>
    <dbReference type="NCBI Taxonomy" id="408172"/>
    <lineage>
        <taxon>unclassified sequences</taxon>
        <taxon>metagenomes</taxon>
        <taxon>ecological metagenomes</taxon>
    </lineage>
</organism>